<sequence length="277" mass="28731">MVNGELTTVALCWRVERRDGVAVGLTGHDRDLLVDGLVHRAAPGMTPSGIARSGVLEPGAEADTMDVAGALSSAAIGERDLLSGRWDGARVRVFAVDWTDPRAPLTLGEGVIGAVELGEDAFTAELRGASAAFDRPVVEETSPECRATLGDRRCRVAMAARRRFARVTACEGAVVTLDLAAAGAGDLYAGGLLRWFGGANSGLESAVAASEPGAAGRTRVTLARAPMLAVVPGVLVELSEGCDRSLATCATRFGNAVNFRGEPYLPGIDLLTRYPGA</sequence>
<dbReference type="NCBIfam" id="TIGR02218">
    <property type="entry name" value="phg_TIGR02218"/>
    <property type="match status" value="1"/>
</dbReference>
<dbReference type="InterPro" id="IPR018964">
    <property type="entry name" value="Phage_phiJL001_Gp84_C"/>
</dbReference>
<dbReference type="Proteomes" id="UP000240996">
    <property type="component" value="Unassembled WGS sequence"/>
</dbReference>
<keyword evidence="3" id="KW-1185">Reference proteome</keyword>
<dbReference type="EMBL" id="PZZN01000001">
    <property type="protein sequence ID" value="PTM47498.1"/>
    <property type="molecule type" value="Genomic_DNA"/>
</dbReference>
<evidence type="ECO:0000259" key="1">
    <source>
        <dbReference type="Pfam" id="PF09356"/>
    </source>
</evidence>
<gene>
    <name evidence="2" type="ORF">C8J24_0896</name>
</gene>
<accession>A0A2T4YUL3</accession>
<dbReference type="AlphaFoldDB" id="A0A2T4YUL3"/>
<feature type="domain" description="Bacteriophage phiJL001 Gp84 C-terminal" evidence="1">
    <location>
        <begin position="187"/>
        <end position="269"/>
    </location>
</feature>
<proteinExistence type="predicted"/>
<evidence type="ECO:0000313" key="2">
    <source>
        <dbReference type="EMBL" id="PTM47498.1"/>
    </source>
</evidence>
<organism evidence="2 3">
    <name type="scientific">Sphingomonas aerolata</name>
    <dbReference type="NCBI Taxonomy" id="185951"/>
    <lineage>
        <taxon>Bacteria</taxon>
        <taxon>Pseudomonadati</taxon>
        <taxon>Pseudomonadota</taxon>
        <taxon>Alphaproteobacteria</taxon>
        <taxon>Sphingomonadales</taxon>
        <taxon>Sphingomonadaceae</taxon>
        <taxon>Sphingomonas</taxon>
    </lineage>
</organism>
<protein>
    <submittedName>
        <fullName evidence="2">Putative phage protein (TIGR02218 family)</fullName>
    </submittedName>
</protein>
<comment type="caution">
    <text evidence="2">The sequence shown here is derived from an EMBL/GenBank/DDBJ whole genome shotgun (WGS) entry which is preliminary data.</text>
</comment>
<dbReference type="Pfam" id="PF09931">
    <property type="entry name" value="Phage_phiJL001_Gp84_N"/>
    <property type="match status" value="1"/>
</dbReference>
<dbReference type="RefSeq" id="WP_107930591.1">
    <property type="nucleotide sequence ID" value="NZ_PZZN01000001.1"/>
</dbReference>
<name>A0A2T4YUL3_9SPHN</name>
<dbReference type="InterPro" id="IPR011928">
    <property type="entry name" value="Phage_phiJL001_Gp84"/>
</dbReference>
<evidence type="ECO:0000313" key="3">
    <source>
        <dbReference type="Proteomes" id="UP000240996"/>
    </source>
</evidence>
<dbReference type="Pfam" id="PF09356">
    <property type="entry name" value="Phage_BR0599"/>
    <property type="match status" value="1"/>
</dbReference>
<reference evidence="2 3" key="1">
    <citation type="submission" date="2018-04" db="EMBL/GenBank/DDBJ databases">
        <title>Genomic Encyclopedia of Type Strains, Phase III (KMG-III): the genomes of soil and plant-associated and newly described type strains.</title>
        <authorList>
            <person name="Whitman W."/>
        </authorList>
    </citation>
    <scope>NUCLEOTIDE SEQUENCE [LARGE SCALE GENOMIC DNA]</scope>
    <source>
        <strain evidence="2 3">NW12</strain>
    </source>
</reference>